<name>A0A1A8TN65_9GAMM</name>
<accession>A0A1A8TN65</accession>
<proteinExistence type="predicted"/>
<evidence type="ECO:0000313" key="3">
    <source>
        <dbReference type="Proteomes" id="UP000092544"/>
    </source>
</evidence>
<dbReference type="SUPFAM" id="SSF55729">
    <property type="entry name" value="Acyl-CoA N-acyltransferases (Nat)"/>
    <property type="match status" value="1"/>
</dbReference>
<feature type="domain" description="N-acetyltransferase" evidence="1">
    <location>
        <begin position="11"/>
        <end position="168"/>
    </location>
</feature>
<gene>
    <name evidence="2" type="ORF">MSP8886_03320</name>
</gene>
<dbReference type="InterPro" id="IPR000182">
    <property type="entry name" value="GNAT_dom"/>
</dbReference>
<dbReference type="Pfam" id="PF13302">
    <property type="entry name" value="Acetyltransf_3"/>
    <property type="match status" value="1"/>
</dbReference>
<dbReference type="InterPro" id="IPR016181">
    <property type="entry name" value="Acyl_CoA_acyltransferase"/>
</dbReference>
<keyword evidence="3" id="KW-1185">Reference proteome</keyword>
<dbReference type="InterPro" id="IPR051531">
    <property type="entry name" value="N-acetyltransferase"/>
</dbReference>
<dbReference type="STRING" id="1792290.MSP8886_03320"/>
<dbReference type="EMBL" id="FLOB01000009">
    <property type="protein sequence ID" value="SBS35240.1"/>
    <property type="molecule type" value="Genomic_DNA"/>
</dbReference>
<evidence type="ECO:0000259" key="1">
    <source>
        <dbReference type="PROSITE" id="PS51186"/>
    </source>
</evidence>
<reference evidence="2 3" key="1">
    <citation type="submission" date="2016-06" db="EMBL/GenBank/DDBJ databases">
        <authorList>
            <person name="Kjaerup R.B."/>
            <person name="Dalgaard T.S."/>
            <person name="Juul-Madsen H.R."/>
        </authorList>
    </citation>
    <scope>NUCLEOTIDE SEQUENCE [LARGE SCALE GENOMIC DNA]</scope>
    <source>
        <strain evidence="2 3">CECT 8886</strain>
    </source>
</reference>
<sequence length="168" mass="18652">MMIPTIETERLLLVPPSIECVEAYNAFYTNGEASKAYGGPISSGKALGRLKEDLGGWYIDGFGVWAIKEKESATIVGVCGFWQGLGWPRELTWWLLPTSRGKGYAKEASIAAVAHAYNEFAWHEVETYMHDSNESARALVERLGGVKSRRSQFPDGLSRDIYIFPKAS</sequence>
<dbReference type="RefSeq" id="WP_245659122.1">
    <property type="nucleotide sequence ID" value="NZ_FLOB01000009.1"/>
</dbReference>
<protein>
    <recommendedName>
        <fullName evidence="1">N-acetyltransferase domain-containing protein</fullName>
    </recommendedName>
</protein>
<dbReference type="GO" id="GO:0016747">
    <property type="term" value="F:acyltransferase activity, transferring groups other than amino-acyl groups"/>
    <property type="evidence" value="ECO:0007669"/>
    <property type="project" value="InterPro"/>
</dbReference>
<dbReference type="PANTHER" id="PTHR43792">
    <property type="entry name" value="GNAT FAMILY, PUTATIVE (AFU_ORTHOLOGUE AFUA_3G00765)-RELATED-RELATED"/>
    <property type="match status" value="1"/>
</dbReference>
<dbReference type="Gene3D" id="3.40.630.30">
    <property type="match status" value="1"/>
</dbReference>
<dbReference type="AlphaFoldDB" id="A0A1A8TN65"/>
<organism evidence="2 3">
    <name type="scientific">Marinomonas spartinae</name>
    <dbReference type="NCBI Taxonomy" id="1792290"/>
    <lineage>
        <taxon>Bacteria</taxon>
        <taxon>Pseudomonadati</taxon>
        <taxon>Pseudomonadota</taxon>
        <taxon>Gammaproteobacteria</taxon>
        <taxon>Oceanospirillales</taxon>
        <taxon>Oceanospirillaceae</taxon>
        <taxon>Marinomonas</taxon>
    </lineage>
</organism>
<dbReference type="PROSITE" id="PS51186">
    <property type="entry name" value="GNAT"/>
    <property type="match status" value="1"/>
</dbReference>
<dbReference type="Proteomes" id="UP000092544">
    <property type="component" value="Unassembled WGS sequence"/>
</dbReference>
<evidence type="ECO:0000313" key="2">
    <source>
        <dbReference type="EMBL" id="SBS35240.1"/>
    </source>
</evidence>